<proteinExistence type="predicted"/>
<keyword evidence="8" id="KW-1185">Reference proteome</keyword>
<dbReference type="InterPro" id="IPR001876">
    <property type="entry name" value="Znf_RanBP2"/>
</dbReference>
<evidence type="ECO:0000256" key="1">
    <source>
        <dbReference type="ARBA" id="ARBA00022723"/>
    </source>
</evidence>
<dbReference type="PROSITE" id="PS50172">
    <property type="entry name" value="BRCT"/>
    <property type="match status" value="2"/>
</dbReference>
<dbReference type="Proteomes" id="UP000674143">
    <property type="component" value="Unassembled WGS sequence"/>
</dbReference>
<evidence type="ECO:0000256" key="4">
    <source>
        <dbReference type="PROSITE-ProRule" id="PRU00322"/>
    </source>
</evidence>
<dbReference type="SUPFAM" id="SSF52113">
    <property type="entry name" value="BRCT domain"/>
    <property type="match status" value="2"/>
</dbReference>
<feature type="domain" description="BRCT" evidence="5">
    <location>
        <begin position="46"/>
        <end position="144"/>
    </location>
</feature>
<dbReference type="SMART" id="SM00292">
    <property type="entry name" value="BRCT"/>
    <property type="match status" value="2"/>
</dbReference>
<dbReference type="KEGG" id="loi:92357664"/>
<dbReference type="GeneID" id="92357664"/>
<dbReference type="EMBL" id="JAFHLR010000035">
    <property type="protein sequence ID" value="KAG5466531.1"/>
    <property type="molecule type" value="Genomic_DNA"/>
</dbReference>
<dbReference type="PROSITE" id="PS50199">
    <property type="entry name" value="ZF_RANBP2_2"/>
    <property type="match status" value="1"/>
</dbReference>
<evidence type="ECO:0000256" key="2">
    <source>
        <dbReference type="ARBA" id="ARBA00022771"/>
    </source>
</evidence>
<dbReference type="GO" id="GO:0008270">
    <property type="term" value="F:zinc ion binding"/>
    <property type="evidence" value="ECO:0007669"/>
    <property type="project" value="UniProtKB-KW"/>
</dbReference>
<feature type="domain" description="RanBP2-type" evidence="6">
    <location>
        <begin position="13"/>
        <end position="42"/>
    </location>
</feature>
<dbReference type="Gene3D" id="3.40.50.10190">
    <property type="entry name" value="BRCT domain"/>
    <property type="match status" value="2"/>
</dbReference>
<evidence type="ECO:0008006" key="9">
    <source>
        <dbReference type="Google" id="ProtNLM"/>
    </source>
</evidence>
<dbReference type="Pfam" id="PF16589">
    <property type="entry name" value="BRCT_2"/>
    <property type="match status" value="1"/>
</dbReference>
<evidence type="ECO:0000259" key="6">
    <source>
        <dbReference type="PROSITE" id="PS50199"/>
    </source>
</evidence>
<keyword evidence="1" id="KW-0479">Metal-binding</keyword>
<dbReference type="InterPro" id="IPR001357">
    <property type="entry name" value="BRCT_dom"/>
</dbReference>
<reference evidence="8" key="1">
    <citation type="journal article" date="2021" name="Microbiol. Resour. Announc.">
        <title>LGAAP: Leishmaniinae Genome Assembly and Annotation Pipeline.</title>
        <authorList>
            <person name="Almutairi H."/>
            <person name="Urbaniak M.D."/>
            <person name="Bates M.D."/>
            <person name="Jariyapan N."/>
            <person name="Kwakye-Nuako G."/>
            <person name="Thomaz-Soccol V."/>
            <person name="Al-Salem W.S."/>
            <person name="Dillon R.J."/>
            <person name="Bates P.A."/>
            <person name="Gatherer D."/>
        </authorList>
    </citation>
    <scope>NUCLEOTIDE SEQUENCE [LARGE SCALE GENOMIC DNA]</scope>
</reference>
<sequence>MESPEVENNVVPAADEWVCSNCEVQQTAEATFCQMCRFARPLDRHGVPQIFSGYSFHFNGIIPRTIMHPSHSVEWRMAERHGATCCASFDPSVVTILIYRPGYERSEKCRACIENHTNIPCVPIAWMMDSLLQSRQIHPSLYRLKSVPPVANPTGGGANLPHHQHPFYQMNKFEYSIPTSFPTSKAKAVKAVRVREGVSYKSLDVPAGMEEAIPPFFEIEPYHYTTLDVCDAVLKCDARTTADAGYDENDEVEARRKKTGIELIVMMQSLNRVDRMLFSGMSLLLTPSLQRHEGLKKAIERCGGKLVTKTASVDEALQDDLTHILYVMEDQQCSLMVEAAKLINTSLPGLQLVEYKWVEDCLILGELLPFHGMYTPSPQLMKILSK</sequence>
<dbReference type="InterPro" id="IPR036420">
    <property type="entry name" value="BRCT_dom_sf"/>
</dbReference>
<comment type="caution">
    <text evidence="7">The sequence shown here is derived from an EMBL/GenBank/DDBJ whole genome shotgun (WGS) entry which is preliminary data.</text>
</comment>
<evidence type="ECO:0000256" key="3">
    <source>
        <dbReference type="ARBA" id="ARBA00022833"/>
    </source>
</evidence>
<accession>A0A836G2B4</accession>
<keyword evidence="3" id="KW-0862">Zinc</keyword>
<dbReference type="RefSeq" id="XP_067059421.1">
    <property type="nucleotide sequence ID" value="XM_067203730.1"/>
</dbReference>
<keyword evidence="2 4" id="KW-0863">Zinc-finger</keyword>
<dbReference type="AlphaFoldDB" id="A0A836G2B4"/>
<name>A0A836G2B4_9TRYP</name>
<feature type="domain" description="BRCT" evidence="5">
    <location>
        <begin position="273"/>
        <end position="375"/>
    </location>
</feature>
<reference evidence="8" key="2">
    <citation type="journal article" date="2021" name="Sci. Data">
        <title>Chromosome-scale genome sequencing, assembly and annotation of six genomes from subfamily Leishmaniinae.</title>
        <authorList>
            <person name="Almutairi H."/>
            <person name="Urbaniak M.D."/>
            <person name="Bates M.D."/>
            <person name="Jariyapan N."/>
            <person name="Kwakye-Nuako G."/>
            <person name="Thomaz Soccol V."/>
            <person name="Al-Salem W.S."/>
            <person name="Dillon R.J."/>
            <person name="Bates P.A."/>
            <person name="Gatherer D."/>
        </authorList>
    </citation>
    <scope>NUCLEOTIDE SEQUENCE [LARGE SCALE GENOMIC DNA]</scope>
</reference>
<evidence type="ECO:0000259" key="5">
    <source>
        <dbReference type="PROSITE" id="PS50172"/>
    </source>
</evidence>
<protein>
    <recommendedName>
        <fullName evidence="9">BRCT domain-containing protein</fullName>
    </recommendedName>
</protein>
<evidence type="ECO:0000313" key="7">
    <source>
        <dbReference type="EMBL" id="KAG5466531.1"/>
    </source>
</evidence>
<organism evidence="7 8">
    <name type="scientific">Leishmania orientalis</name>
    <dbReference type="NCBI Taxonomy" id="2249476"/>
    <lineage>
        <taxon>Eukaryota</taxon>
        <taxon>Discoba</taxon>
        <taxon>Euglenozoa</taxon>
        <taxon>Kinetoplastea</taxon>
        <taxon>Metakinetoplastina</taxon>
        <taxon>Trypanosomatida</taxon>
        <taxon>Trypanosomatidae</taxon>
        <taxon>Leishmaniinae</taxon>
        <taxon>Leishmania</taxon>
    </lineage>
</organism>
<evidence type="ECO:0000313" key="8">
    <source>
        <dbReference type="Proteomes" id="UP000674143"/>
    </source>
</evidence>
<gene>
    <name evidence="7" type="ORF">LSCM4_01683</name>
</gene>